<organism evidence="1 2">
    <name type="scientific">Streptomyces kasugaensis</name>
    <dbReference type="NCBI Taxonomy" id="1946"/>
    <lineage>
        <taxon>Bacteria</taxon>
        <taxon>Bacillati</taxon>
        <taxon>Actinomycetota</taxon>
        <taxon>Actinomycetes</taxon>
        <taxon>Kitasatosporales</taxon>
        <taxon>Streptomycetaceae</taxon>
        <taxon>Streptomyces</taxon>
    </lineage>
</organism>
<evidence type="ECO:0008006" key="3">
    <source>
        <dbReference type="Google" id="ProtNLM"/>
    </source>
</evidence>
<dbReference type="RefSeq" id="WP_131126081.1">
    <property type="nucleotide sequence ID" value="NZ_SIXH01000535.1"/>
</dbReference>
<dbReference type="AlphaFoldDB" id="A0A4Q9HKW5"/>
<name>A0A4Q9HKW5_STRKA</name>
<protein>
    <recommendedName>
        <fullName evidence="3">DUF4253 domain-containing protein</fullName>
    </recommendedName>
</protein>
<evidence type="ECO:0000313" key="1">
    <source>
        <dbReference type="EMBL" id="TBO55338.1"/>
    </source>
</evidence>
<sequence>MISATQVVERSGERGPMPLLTLDEFFEGNTDEESLAPNQWGYGRPPLAVLAAQLRAIERRADVRWVRVQLHPETIDMEVLAAEAVAVCTTADEASCAAWTEGWAAGGVLPGLVDTFRDVPEVPAEASVWSVVWD</sequence>
<accession>A0A4Q9HKW5</accession>
<proteinExistence type="predicted"/>
<dbReference type="Proteomes" id="UP000292452">
    <property type="component" value="Unassembled WGS sequence"/>
</dbReference>
<reference evidence="1 2" key="1">
    <citation type="submission" date="2019-02" db="EMBL/GenBank/DDBJ databases">
        <title>Draft Genome Sequence of Streptomyces sp. AM-2504, identified by 16S rRNA comparative analysis as a Streptomyces Kasugaensis strain.</title>
        <authorList>
            <person name="Napolioni V."/>
            <person name="Giuliodori A.M."/>
            <person name="Spurio R."/>
            <person name="Fabbretti A."/>
        </authorList>
    </citation>
    <scope>NUCLEOTIDE SEQUENCE [LARGE SCALE GENOMIC DNA]</scope>
    <source>
        <strain evidence="1 2">AM-2504</strain>
    </source>
</reference>
<evidence type="ECO:0000313" key="2">
    <source>
        <dbReference type="Proteomes" id="UP000292452"/>
    </source>
</evidence>
<gene>
    <name evidence="1" type="ORF">EYS09_33790</name>
</gene>
<dbReference type="EMBL" id="SIXH01000535">
    <property type="protein sequence ID" value="TBO55338.1"/>
    <property type="molecule type" value="Genomic_DNA"/>
</dbReference>
<keyword evidence="2" id="KW-1185">Reference proteome</keyword>
<comment type="caution">
    <text evidence="1">The sequence shown here is derived from an EMBL/GenBank/DDBJ whole genome shotgun (WGS) entry which is preliminary data.</text>
</comment>